<keyword evidence="3" id="KW-0479">Metal-binding</keyword>
<keyword evidence="1" id="KW-0813">Transport</keyword>
<evidence type="ECO:0000256" key="5">
    <source>
        <dbReference type="ARBA" id="ARBA00022982"/>
    </source>
</evidence>
<dbReference type="PANTHER" id="PTHR43177">
    <property type="entry name" value="PROTEIN NRFC"/>
    <property type="match status" value="1"/>
</dbReference>
<keyword evidence="5" id="KW-0249">Electron transport</keyword>
<feature type="domain" description="4Fe-4S ferredoxin-type" evidence="8">
    <location>
        <begin position="55"/>
        <end position="86"/>
    </location>
</feature>
<dbReference type="Gene3D" id="3.30.70.20">
    <property type="match status" value="2"/>
</dbReference>
<dbReference type="InterPro" id="IPR017900">
    <property type="entry name" value="4Fe4S_Fe_S_CS"/>
</dbReference>
<evidence type="ECO:0000256" key="6">
    <source>
        <dbReference type="ARBA" id="ARBA00023004"/>
    </source>
</evidence>
<dbReference type="PROSITE" id="PS00198">
    <property type="entry name" value="4FE4S_FER_1"/>
    <property type="match status" value="1"/>
</dbReference>
<feature type="non-terminal residue" evidence="9">
    <location>
        <position position="1"/>
    </location>
</feature>
<dbReference type="Proteomes" id="UP000769766">
    <property type="component" value="Unassembled WGS sequence"/>
</dbReference>
<reference evidence="9" key="1">
    <citation type="submission" date="2020-07" db="EMBL/GenBank/DDBJ databases">
        <title>Huge and variable diversity of episymbiotic CPR bacteria and DPANN archaea in groundwater ecosystems.</title>
        <authorList>
            <person name="He C.Y."/>
            <person name="Keren R."/>
            <person name="Whittaker M."/>
            <person name="Farag I.F."/>
            <person name="Doudna J."/>
            <person name="Cate J.H.D."/>
            <person name="Banfield J.F."/>
        </authorList>
    </citation>
    <scope>NUCLEOTIDE SEQUENCE</scope>
    <source>
        <strain evidence="9">NC_groundwater_672_Ag_B-0.1um_62_36</strain>
    </source>
</reference>
<evidence type="ECO:0000313" key="10">
    <source>
        <dbReference type="Proteomes" id="UP000769766"/>
    </source>
</evidence>
<evidence type="ECO:0000313" key="9">
    <source>
        <dbReference type="EMBL" id="MBI2878049.1"/>
    </source>
</evidence>
<dbReference type="InterPro" id="IPR050954">
    <property type="entry name" value="ET_IronSulfur_Cluster-Binding"/>
</dbReference>
<evidence type="ECO:0000256" key="2">
    <source>
        <dbReference type="ARBA" id="ARBA00022485"/>
    </source>
</evidence>
<dbReference type="GO" id="GO:0046872">
    <property type="term" value="F:metal ion binding"/>
    <property type="evidence" value="ECO:0007669"/>
    <property type="project" value="UniProtKB-KW"/>
</dbReference>
<evidence type="ECO:0000259" key="8">
    <source>
        <dbReference type="PROSITE" id="PS51379"/>
    </source>
</evidence>
<proteinExistence type="predicted"/>
<dbReference type="InterPro" id="IPR017896">
    <property type="entry name" value="4Fe4S_Fe-S-bd"/>
</dbReference>
<dbReference type="SUPFAM" id="SSF54862">
    <property type="entry name" value="4Fe-4S ferredoxins"/>
    <property type="match status" value="1"/>
</dbReference>
<dbReference type="Pfam" id="PF12797">
    <property type="entry name" value="Fer4_2"/>
    <property type="match status" value="1"/>
</dbReference>
<dbReference type="CDD" id="cd16371">
    <property type="entry name" value="DMSOR_beta_like"/>
    <property type="match status" value="1"/>
</dbReference>
<dbReference type="Pfam" id="PF13247">
    <property type="entry name" value="Fer4_11"/>
    <property type="match status" value="1"/>
</dbReference>
<dbReference type="PANTHER" id="PTHR43177:SF5">
    <property type="entry name" value="ANAEROBIC DIMETHYL SULFOXIDE REDUCTASE CHAIN B-RELATED"/>
    <property type="match status" value="1"/>
</dbReference>
<keyword evidence="4" id="KW-0677">Repeat</keyword>
<feature type="domain" description="4Fe-4S ferredoxin-type" evidence="8">
    <location>
        <begin position="4"/>
        <end position="32"/>
    </location>
</feature>
<accession>A0A932CRE1</accession>
<evidence type="ECO:0000256" key="7">
    <source>
        <dbReference type="ARBA" id="ARBA00023014"/>
    </source>
</evidence>
<evidence type="ECO:0000256" key="4">
    <source>
        <dbReference type="ARBA" id="ARBA00022737"/>
    </source>
</evidence>
<keyword evidence="2" id="KW-0004">4Fe-4S</keyword>
<name>A0A932CRE1_UNCTE</name>
<gene>
    <name evidence="9" type="ORF">HYY20_14325</name>
</gene>
<keyword evidence="7" id="KW-0411">Iron-sulfur</keyword>
<dbReference type="EMBL" id="JACPRF010000439">
    <property type="protein sequence ID" value="MBI2878049.1"/>
    <property type="molecule type" value="Genomic_DNA"/>
</dbReference>
<feature type="domain" description="4Fe-4S ferredoxin-type" evidence="8">
    <location>
        <begin position="88"/>
        <end position="117"/>
    </location>
</feature>
<keyword evidence="6" id="KW-0408">Iron</keyword>
<organism evidence="9 10">
    <name type="scientific">Tectimicrobiota bacterium</name>
    <dbReference type="NCBI Taxonomy" id="2528274"/>
    <lineage>
        <taxon>Bacteria</taxon>
        <taxon>Pseudomonadati</taxon>
        <taxon>Nitrospinota/Tectimicrobiota group</taxon>
        <taxon>Candidatus Tectimicrobiota</taxon>
    </lineage>
</organism>
<comment type="caution">
    <text evidence="9">The sequence shown here is derived from an EMBL/GenBank/DDBJ whole genome shotgun (WGS) entry which is preliminary data.</text>
</comment>
<dbReference type="PROSITE" id="PS51379">
    <property type="entry name" value="4FE4S_FER_2"/>
    <property type="match status" value="3"/>
</dbReference>
<dbReference type="GO" id="GO:0051539">
    <property type="term" value="F:4 iron, 4 sulfur cluster binding"/>
    <property type="evidence" value="ECO:0007669"/>
    <property type="project" value="UniProtKB-KW"/>
</dbReference>
<evidence type="ECO:0000256" key="3">
    <source>
        <dbReference type="ARBA" id="ARBA00022723"/>
    </source>
</evidence>
<protein>
    <submittedName>
        <fullName evidence="9">4Fe-4S dicluster domain-containing protein</fullName>
    </submittedName>
</protein>
<dbReference type="AlphaFoldDB" id="A0A932CRE1"/>
<sequence length="176" mass="19796">AMQKGFYFDQERCVGCQSCVLACKEWNDLPPKVLGQRGPRWRQVWVFEKGSFPSFRRSFLSRACMHCSRPPCLAVCPSGAIVKRAEDGIVVVEQEKCIGCRECLSACPFGAPQFGEDGRMQKCNFCLERTSQGRKPMCELSCVGQAIHSGSMEELQEIAAQKAAHRLTRERRTLDL</sequence>
<evidence type="ECO:0000256" key="1">
    <source>
        <dbReference type="ARBA" id="ARBA00022448"/>
    </source>
</evidence>